<reference evidence="1" key="2">
    <citation type="submission" date="2023-05" db="EMBL/GenBank/DDBJ databases">
        <authorList>
            <consortium name="Lawrence Berkeley National Laboratory"/>
            <person name="Steindorff A."/>
            <person name="Hensen N."/>
            <person name="Bonometti L."/>
            <person name="Westerberg I."/>
            <person name="Brannstrom I.O."/>
            <person name="Guillou S."/>
            <person name="Cros-Aarteil S."/>
            <person name="Calhoun S."/>
            <person name="Haridas S."/>
            <person name="Kuo A."/>
            <person name="Mondo S."/>
            <person name="Pangilinan J."/>
            <person name="Riley R."/>
            <person name="Labutti K."/>
            <person name="Andreopoulos B."/>
            <person name="Lipzen A."/>
            <person name="Chen C."/>
            <person name="Yanf M."/>
            <person name="Daum C."/>
            <person name="Ng V."/>
            <person name="Clum A."/>
            <person name="Ohm R."/>
            <person name="Martin F."/>
            <person name="Silar P."/>
            <person name="Natvig D."/>
            <person name="Lalanne C."/>
            <person name="Gautier V."/>
            <person name="Ament-Velasquez S.L."/>
            <person name="Kruys A."/>
            <person name="Hutchinson M.I."/>
            <person name="Powell A.J."/>
            <person name="Barry K."/>
            <person name="Miller A.N."/>
            <person name="Grigoriev I.V."/>
            <person name="Debuchy R."/>
            <person name="Gladieux P."/>
            <person name="Thoren M.H."/>
            <person name="Johannesson H."/>
        </authorList>
    </citation>
    <scope>NUCLEOTIDE SEQUENCE</scope>
    <source>
        <strain evidence="1">PSN293</strain>
    </source>
</reference>
<protein>
    <submittedName>
        <fullName evidence="1">Uncharacterized protein</fullName>
    </submittedName>
</protein>
<gene>
    <name evidence="1" type="ORF">QBC37DRAFT_394342</name>
</gene>
<reference evidence="1" key="1">
    <citation type="journal article" date="2023" name="Mol. Phylogenet. Evol.">
        <title>Genome-scale phylogeny and comparative genomics of the fungal order Sordariales.</title>
        <authorList>
            <person name="Hensen N."/>
            <person name="Bonometti L."/>
            <person name="Westerberg I."/>
            <person name="Brannstrom I.O."/>
            <person name="Guillou S."/>
            <person name="Cros-Aarteil S."/>
            <person name="Calhoun S."/>
            <person name="Haridas S."/>
            <person name="Kuo A."/>
            <person name="Mondo S."/>
            <person name="Pangilinan J."/>
            <person name="Riley R."/>
            <person name="LaButti K."/>
            <person name="Andreopoulos B."/>
            <person name="Lipzen A."/>
            <person name="Chen C."/>
            <person name="Yan M."/>
            <person name="Daum C."/>
            <person name="Ng V."/>
            <person name="Clum A."/>
            <person name="Steindorff A."/>
            <person name="Ohm R.A."/>
            <person name="Martin F."/>
            <person name="Silar P."/>
            <person name="Natvig D.O."/>
            <person name="Lalanne C."/>
            <person name="Gautier V."/>
            <person name="Ament-Velasquez S.L."/>
            <person name="Kruys A."/>
            <person name="Hutchinson M.I."/>
            <person name="Powell A.J."/>
            <person name="Barry K."/>
            <person name="Miller A.N."/>
            <person name="Grigoriev I.V."/>
            <person name="Debuchy R."/>
            <person name="Gladieux P."/>
            <person name="Hiltunen Thoren M."/>
            <person name="Johannesson H."/>
        </authorList>
    </citation>
    <scope>NUCLEOTIDE SEQUENCE</scope>
    <source>
        <strain evidence="1">PSN293</strain>
    </source>
</reference>
<evidence type="ECO:0000313" key="2">
    <source>
        <dbReference type="Proteomes" id="UP001301769"/>
    </source>
</evidence>
<keyword evidence="2" id="KW-1185">Reference proteome</keyword>
<evidence type="ECO:0000313" key="1">
    <source>
        <dbReference type="EMBL" id="KAK4219965.1"/>
    </source>
</evidence>
<dbReference type="Proteomes" id="UP001301769">
    <property type="component" value="Unassembled WGS sequence"/>
</dbReference>
<name>A0AAN6YLF6_9PEZI</name>
<comment type="caution">
    <text evidence="1">The sequence shown here is derived from an EMBL/GenBank/DDBJ whole genome shotgun (WGS) entry which is preliminary data.</text>
</comment>
<accession>A0AAN6YLF6</accession>
<dbReference type="EMBL" id="MU858046">
    <property type="protein sequence ID" value="KAK4219965.1"/>
    <property type="molecule type" value="Genomic_DNA"/>
</dbReference>
<sequence length="274" mass="30938">MAHPGKGITVTLPQQISIPFLRLRSKSQRLIKTQEAHNGEGFDIEGSEAGSEMLSLLTVSENYTSRLKFNRRNMSKGVVEWKASRKGAGWCEWSLTGRRDNSPTMGKVVTFSLNFPFPPAADGLLSIYLTPGRCYNAELWSESANESFSEPNHAVVFVFQDSPNPSTMDVHVVPLSCSSPQVRIGTYRRSCYDMWVPRLFRYGIYSYSHRYPGLCGTMISERREIPGQWNEGEVAFIASEVCPAEINTWKCESFDWGWPVARLFTDINLAGSWK</sequence>
<proteinExistence type="predicted"/>
<dbReference type="AlphaFoldDB" id="A0AAN6YLF6"/>
<organism evidence="1 2">
    <name type="scientific">Rhypophila decipiens</name>
    <dbReference type="NCBI Taxonomy" id="261697"/>
    <lineage>
        <taxon>Eukaryota</taxon>
        <taxon>Fungi</taxon>
        <taxon>Dikarya</taxon>
        <taxon>Ascomycota</taxon>
        <taxon>Pezizomycotina</taxon>
        <taxon>Sordariomycetes</taxon>
        <taxon>Sordariomycetidae</taxon>
        <taxon>Sordariales</taxon>
        <taxon>Naviculisporaceae</taxon>
        <taxon>Rhypophila</taxon>
    </lineage>
</organism>